<dbReference type="InterPro" id="IPR050789">
    <property type="entry name" value="Diverse_Enzym_Activities"/>
</dbReference>
<sequence>MKNPTERRTLMKKTINQSQLDEIMSYATTKKNIFGAVLCVEKEDDSLSLVSGVGNIQPDDQYFIASVTKLYITAVILKLRLEKQLQLDDKISKYLSKEIVSHIHVFKGIDYSNEITIKHLMSNTSGIPEYFSSDVIKELVINGNDDSWPLEKTLEVIKEKKPNFIPGQKGKASYSDPNYKLLGKIIETITGKRIQDVLKEFIFDELKLEKTYVFEDVKDSRPVPIYYKSKPLHLPLYMSSISSEGGVVSTAKETMIFFRAFFNGHFFPKENLTELMHWNLIFGPGVFYYGIGISQQPLSLFEFKRGLIGHWGHSGAFAFYHPKTDIYFTGTINQFTGHGVAVKLMRDVIKFFKE</sequence>
<dbReference type="InterPro" id="IPR012338">
    <property type="entry name" value="Beta-lactam/transpept-like"/>
</dbReference>
<dbReference type="RefSeq" id="WP_307232589.1">
    <property type="nucleotide sequence ID" value="NZ_JAUSTT010000032.1"/>
</dbReference>
<organism evidence="2 3">
    <name type="scientific">Bacillus chungangensis</name>
    <dbReference type="NCBI Taxonomy" id="587633"/>
    <lineage>
        <taxon>Bacteria</taxon>
        <taxon>Bacillati</taxon>
        <taxon>Bacillota</taxon>
        <taxon>Bacilli</taxon>
        <taxon>Bacillales</taxon>
        <taxon>Bacillaceae</taxon>
        <taxon>Bacillus</taxon>
    </lineage>
</organism>
<reference evidence="2 3" key="1">
    <citation type="submission" date="2023-07" db="EMBL/GenBank/DDBJ databases">
        <title>Genomic Encyclopedia of Type Strains, Phase IV (KMG-IV): sequencing the most valuable type-strain genomes for metagenomic binning, comparative biology and taxonomic classification.</title>
        <authorList>
            <person name="Goeker M."/>
        </authorList>
    </citation>
    <scope>NUCLEOTIDE SEQUENCE [LARGE SCALE GENOMIC DNA]</scope>
    <source>
        <strain evidence="2 3">DSM 23837</strain>
    </source>
</reference>
<dbReference type="Gene3D" id="3.40.710.10">
    <property type="entry name" value="DD-peptidase/beta-lactamase superfamily"/>
    <property type="match status" value="1"/>
</dbReference>
<evidence type="ECO:0000313" key="3">
    <source>
        <dbReference type="Proteomes" id="UP001223586"/>
    </source>
</evidence>
<dbReference type="PANTHER" id="PTHR43283">
    <property type="entry name" value="BETA-LACTAMASE-RELATED"/>
    <property type="match status" value="1"/>
</dbReference>
<dbReference type="EMBL" id="JAUSTT010000032">
    <property type="protein sequence ID" value="MDQ0178070.1"/>
    <property type="molecule type" value="Genomic_DNA"/>
</dbReference>
<dbReference type="InterPro" id="IPR001466">
    <property type="entry name" value="Beta-lactam-related"/>
</dbReference>
<evidence type="ECO:0000313" key="2">
    <source>
        <dbReference type="EMBL" id="MDQ0178070.1"/>
    </source>
</evidence>
<dbReference type="Pfam" id="PF00144">
    <property type="entry name" value="Beta-lactamase"/>
    <property type="match status" value="1"/>
</dbReference>
<dbReference type="Proteomes" id="UP001223586">
    <property type="component" value="Unassembled WGS sequence"/>
</dbReference>
<accession>A0ABT9WXW5</accession>
<gene>
    <name evidence="2" type="ORF">J2S08_003964</name>
</gene>
<protein>
    <submittedName>
        <fullName evidence="2">CubicO group peptidase (Beta-lactamase class C family)</fullName>
    </submittedName>
</protein>
<name>A0ABT9WXW5_9BACI</name>
<proteinExistence type="predicted"/>
<feature type="domain" description="Beta-lactamase-related" evidence="1">
    <location>
        <begin position="26"/>
        <end position="339"/>
    </location>
</feature>
<dbReference type="SUPFAM" id="SSF56601">
    <property type="entry name" value="beta-lactamase/transpeptidase-like"/>
    <property type="match status" value="1"/>
</dbReference>
<evidence type="ECO:0000259" key="1">
    <source>
        <dbReference type="Pfam" id="PF00144"/>
    </source>
</evidence>
<keyword evidence="3" id="KW-1185">Reference proteome</keyword>
<comment type="caution">
    <text evidence="2">The sequence shown here is derived from an EMBL/GenBank/DDBJ whole genome shotgun (WGS) entry which is preliminary data.</text>
</comment>